<comment type="caution">
    <text evidence="4">The sequence shown here is derived from an EMBL/GenBank/DDBJ whole genome shotgun (WGS) entry which is preliminary data.</text>
</comment>
<dbReference type="InterPro" id="IPR005123">
    <property type="entry name" value="Oxoglu/Fe-dep_dioxygenase_dom"/>
</dbReference>
<dbReference type="SUPFAM" id="SSF51197">
    <property type="entry name" value="Clavaminate synthase-like"/>
    <property type="match status" value="1"/>
</dbReference>
<gene>
    <name evidence="4" type="ORF">EMCG_02076</name>
</gene>
<dbReference type="GO" id="GO:0016491">
    <property type="term" value="F:oxidoreductase activity"/>
    <property type="evidence" value="ECO:0007669"/>
    <property type="project" value="UniProtKB-KW"/>
</dbReference>
<organism evidence="4 5">
    <name type="scientific">[Emmonsia] crescens</name>
    <dbReference type="NCBI Taxonomy" id="73230"/>
    <lineage>
        <taxon>Eukaryota</taxon>
        <taxon>Fungi</taxon>
        <taxon>Dikarya</taxon>
        <taxon>Ascomycota</taxon>
        <taxon>Pezizomycotina</taxon>
        <taxon>Eurotiomycetes</taxon>
        <taxon>Eurotiomycetidae</taxon>
        <taxon>Onygenales</taxon>
        <taxon>Ajellomycetaceae</taxon>
        <taxon>Emergomyces</taxon>
    </lineage>
</organism>
<protein>
    <recommendedName>
        <fullName evidence="3">Fe2OG dioxygenase domain-containing protein</fullName>
    </recommendedName>
</protein>
<dbReference type="VEuPathDB" id="FungiDB:EMCG_02076"/>
<dbReference type="Pfam" id="PF14226">
    <property type="entry name" value="DIOX_N"/>
    <property type="match status" value="1"/>
</dbReference>
<reference evidence="5" key="1">
    <citation type="journal article" date="2015" name="PLoS Genet.">
        <title>The dynamic genome and transcriptome of the human fungal pathogen Blastomyces and close relative Emmonsia.</title>
        <authorList>
            <person name="Munoz J.F."/>
            <person name="Gauthier G.M."/>
            <person name="Desjardins C.A."/>
            <person name="Gallo J.E."/>
            <person name="Holder J."/>
            <person name="Sullivan T.D."/>
            <person name="Marty A.J."/>
            <person name="Carmen J.C."/>
            <person name="Chen Z."/>
            <person name="Ding L."/>
            <person name="Gujja S."/>
            <person name="Magrini V."/>
            <person name="Misas E."/>
            <person name="Mitreva M."/>
            <person name="Priest M."/>
            <person name="Saif S."/>
            <person name="Whiston E.A."/>
            <person name="Young S."/>
            <person name="Zeng Q."/>
            <person name="Goldman W.E."/>
            <person name="Mardis E.R."/>
            <person name="Taylor J.W."/>
            <person name="McEwen J.G."/>
            <person name="Clay O.K."/>
            <person name="Klein B.S."/>
            <person name="Cuomo C.A."/>
        </authorList>
    </citation>
    <scope>NUCLEOTIDE SEQUENCE [LARGE SCALE GENOMIC DNA]</scope>
    <source>
        <strain evidence="5">UAMH 3008</strain>
    </source>
</reference>
<comment type="similarity">
    <text evidence="1 2">Belongs to the iron/ascorbate-dependent oxidoreductase family.</text>
</comment>
<evidence type="ECO:0000256" key="1">
    <source>
        <dbReference type="ARBA" id="ARBA00008056"/>
    </source>
</evidence>
<dbReference type="Gene3D" id="2.60.120.330">
    <property type="entry name" value="B-lactam Antibiotic, Isopenicillin N Synthase, Chain"/>
    <property type="match status" value="1"/>
</dbReference>
<feature type="domain" description="Fe2OG dioxygenase" evidence="3">
    <location>
        <begin position="194"/>
        <end position="310"/>
    </location>
</feature>
<dbReference type="PROSITE" id="PS51471">
    <property type="entry name" value="FE2OG_OXY"/>
    <property type="match status" value="1"/>
</dbReference>
<dbReference type="InterPro" id="IPR050231">
    <property type="entry name" value="Iron_ascorbate_oxido_reductase"/>
</dbReference>
<dbReference type="GO" id="GO:0044283">
    <property type="term" value="P:small molecule biosynthetic process"/>
    <property type="evidence" value="ECO:0007669"/>
    <property type="project" value="UniProtKB-ARBA"/>
</dbReference>
<keyword evidence="2" id="KW-0479">Metal-binding</keyword>
<dbReference type="PRINTS" id="PR00682">
    <property type="entry name" value="IPNSYNTHASE"/>
</dbReference>
<dbReference type="PANTHER" id="PTHR47990">
    <property type="entry name" value="2-OXOGLUTARATE (2OG) AND FE(II)-DEPENDENT OXYGENASE SUPERFAMILY PROTEIN-RELATED"/>
    <property type="match status" value="1"/>
</dbReference>
<dbReference type="FunFam" id="2.60.120.330:FF:000030">
    <property type="entry name" value="Thymine dioxygenase"/>
    <property type="match status" value="1"/>
</dbReference>
<dbReference type="GO" id="GO:0046872">
    <property type="term" value="F:metal ion binding"/>
    <property type="evidence" value="ECO:0007669"/>
    <property type="project" value="UniProtKB-KW"/>
</dbReference>
<accession>A0A0G2I0H6</accession>
<proteinExistence type="inferred from homology"/>
<dbReference type="Pfam" id="PF03171">
    <property type="entry name" value="2OG-FeII_Oxy"/>
    <property type="match status" value="1"/>
</dbReference>
<evidence type="ECO:0000313" key="4">
    <source>
        <dbReference type="EMBL" id="KKZ63635.1"/>
    </source>
</evidence>
<dbReference type="InterPro" id="IPR044861">
    <property type="entry name" value="IPNS-like_FE2OG_OXY"/>
</dbReference>
<dbReference type="AlphaFoldDB" id="A0A0G2I0H6"/>
<evidence type="ECO:0000313" key="5">
    <source>
        <dbReference type="Proteomes" id="UP000034164"/>
    </source>
</evidence>
<evidence type="ECO:0000256" key="2">
    <source>
        <dbReference type="RuleBase" id="RU003682"/>
    </source>
</evidence>
<dbReference type="EMBL" id="LCZI01000940">
    <property type="protein sequence ID" value="KKZ63635.1"/>
    <property type="molecule type" value="Genomic_DNA"/>
</dbReference>
<name>A0A0G2I0H6_9EURO</name>
<dbReference type="InterPro" id="IPR027443">
    <property type="entry name" value="IPNS-like_sf"/>
</dbReference>
<dbReference type="InterPro" id="IPR026992">
    <property type="entry name" value="DIOX_N"/>
</dbReference>
<keyword evidence="2" id="KW-0560">Oxidoreductase</keyword>
<keyword evidence="2" id="KW-0408">Iron</keyword>
<sequence length="349" mass="38982">MSPLQECNPTSEGVSKDDLVIPVIDFEPYLSGTPADKHAVGISITKAFKTSGFLYLKNHGIPPSVVKKIFNTSAEFFNRPQNEKDSLAWTTPQSNRGYVARGREKVTQSLDKDEIKKIRAAIPDLKESIEIGREDEDGCPNQWPDKIDDKGSEFTGIMKAFFLTCKELHIKIMRAIALGMCLPEHFFDEFTDVGDNTLRLLHYPSVPKSIFKSNEGQVRAGEHSDYGSITLLFQDARGGLQVRSPRGTFIDAVPIADTIVINAGDLLARWANDQIKSTLHRVVEPLPRQEDSGDSEVYPARYSVAYFCNPNFHKFIEAIPGTFGGDLGEKRYEGINSGEYLVWRLAATY</sequence>
<dbReference type="Proteomes" id="UP000034164">
    <property type="component" value="Unassembled WGS sequence"/>
</dbReference>
<dbReference type="OrthoDB" id="288590at2759"/>
<evidence type="ECO:0000259" key="3">
    <source>
        <dbReference type="PROSITE" id="PS51471"/>
    </source>
</evidence>